<feature type="compositionally biased region" description="Basic residues" evidence="1">
    <location>
        <begin position="33"/>
        <end position="59"/>
    </location>
</feature>
<sequence>AGRTHPHVVAHRRAVRRLLRAGAREDDRDARRARVHERHRGGQLRARGARGARGRRSAP</sequence>
<accession>A0A6J4TFT5</accession>
<feature type="non-terminal residue" evidence="2">
    <location>
        <position position="1"/>
    </location>
</feature>
<dbReference type="EC" id="2.2.1.9" evidence="2"/>
<organism evidence="2">
    <name type="scientific">uncultured Solirubrobacteraceae bacterium</name>
    <dbReference type="NCBI Taxonomy" id="1162706"/>
    <lineage>
        <taxon>Bacteria</taxon>
        <taxon>Bacillati</taxon>
        <taxon>Actinomycetota</taxon>
        <taxon>Thermoleophilia</taxon>
        <taxon>Solirubrobacterales</taxon>
        <taxon>Solirubrobacteraceae</taxon>
        <taxon>environmental samples</taxon>
    </lineage>
</organism>
<dbReference type="GO" id="GO:0070204">
    <property type="term" value="F:2-succinyl-5-enolpyruvyl-6-hydroxy-3-cyclohexene-1-carboxylic-acid synthase activity"/>
    <property type="evidence" value="ECO:0007669"/>
    <property type="project" value="UniProtKB-EC"/>
</dbReference>
<evidence type="ECO:0000313" key="2">
    <source>
        <dbReference type="EMBL" id="CAA9522096.1"/>
    </source>
</evidence>
<dbReference type="EMBL" id="CADCVT010000328">
    <property type="protein sequence ID" value="CAA9522096.1"/>
    <property type="molecule type" value="Genomic_DNA"/>
</dbReference>
<feature type="non-terminal residue" evidence="2">
    <location>
        <position position="59"/>
    </location>
</feature>
<feature type="compositionally biased region" description="Basic and acidic residues" evidence="1">
    <location>
        <begin position="22"/>
        <end position="32"/>
    </location>
</feature>
<proteinExistence type="predicted"/>
<keyword evidence="2" id="KW-0808">Transferase</keyword>
<name>A0A6J4TFT5_9ACTN</name>
<feature type="region of interest" description="Disordered" evidence="1">
    <location>
        <begin position="20"/>
        <end position="59"/>
    </location>
</feature>
<protein>
    <submittedName>
        <fullName evidence="2">2-succinyl-5-enolpyruvyl-6-hydroxy-3-cyclohexene-1-carboxylic-acid synthase</fullName>
        <ecNumber evidence="2">2.2.1.9</ecNumber>
    </submittedName>
</protein>
<dbReference type="AlphaFoldDB" id="A0A6J4TFT5"/>
<reference evidence="2" key="1">
    <citation type="submission" date="2020-02" db="EMBL/GenBank/DDBJ databases">
        <authorList>
            <person name="Meier V. D."/>
        </authorList>
    </citation>
    <scope>NUCLEOTIDE SEQUENCE</scope>
    <source>
        <strain evidence="2">AVDCRST_MAG85</strain>
    </source>
</reference>
<gene>
    <name evidence="2" type="ORF">AVDCRST_MAG85-2958</name>
</gene>
<evidence type="ECO:0000256" key="1">
    <source>
        <dbReference type="SAM" id="MobiDB-lite"/>
    </source>
</evidence>